<proteinExistence type="predicted"/>
<name>A0A672HJ50_SALFA</name>
<keyword evidence="2" id="KW-0812">Transmembrane</keyword>
<dbReference type="PANTHER" id="PTHR21472:SF23">
    <property type="entry name" value="INO80 COMPLEX SUBUNIT E"/>
    <property type="match status" value="1"/>
</dbReference>
<protein>
    <submittedName>
        <fullName evidence="4">INO80 complex subunit E</fullName>
    </submittedName>
</protein>
<feature type="region of interest" description="Disordered" evidence="1">
    <location>
        <begin position="255"/>
        <end position="293"/>
    </location>
</feature>
<keyword evidence="3" id="KW-0732">Signal</keyword>
<dbReference type="OMA" id="CCAAPEG"/>
<dbReference type="InterPro" id="IPR039015">
    <property type="entry name" value="ENDOD1"/>
</dbReference>
<evidence type="ECO:0000256" key="2">
    <source>
        <dbReference type="SAM" id="Phobius"/>
    </source>
</evidence>
<dbReference type="Proteomes" id="UP000472267">
    <property type="component" value="Chromosome 11"/>
</dbReference>
<dbReference type="AlphaFoldDB" id="A0A672HJ50"/>
<dbReference type="InParanoid" id="A0A672HJ50"/>
<gene>
    <name evidence="4" type="primary">si:ch73-54f23.2</name>
</gene>
<feature type="transmembrane region" description="Helical" evidence="2">
    <location>
        <begin position="471"/>
        <end position="490"/>
    </location>
</feature>
<feature type="compositionally biased region" description="Polar residues" evidence="1">
    <location>
        <begin position="511"/>
        <end position="522"/>
    </location>
</feature>
<reference evidence="4" key="2">
    <citation type="submission" date="2025-08" db="UniProtKB">
        <authorList>
            <consortium name="Ensembl"/>
        </authorList>
    </citation>
    <scope>IDENTIFICATION</scope>
</reference>
<dbReference type="FunCoup" id="A0A672HJ50">
    <property type="interactions" value="34"/>
</dbReference>
<feature type="region of interest" description="Disordered" evidence="1">
    <location>
        <begin position="503"/>
        <end position="522"/>
    </location>
</feature>
<evidence type="ECO:0000256" key="1">
    <source>
        <dbReference type="SAM" id="MobiDB-lite"/>
    </source>
</evidence>
<keyword evidence="5" id="KW-1185">Reference proteome</keyword>
<organism evidence="4 5">
    <name type="scientific">Salarias fasciatus</name>
    <name type="common">Jewelled blenny</name>
    <name type="synonym">Blennius fasciatus</name>
    <dbReference type="NCBI Taxonomy" id="181472"/>
    <lineage>
        <taxon>Eukaryota</taxon>
        <taxon>Metazoa</taxon>
        <taxon>Chordata</taxon>
        <taxon>Craniata</taxon>
        <taxon>Vertebrata</taxon>
        <taxon>Euteleostomi</taxon>
        <taxon>Actinopterygii</taxon>
        <taxon>Neopterygii</taxon>
        <taxon>Teleostei</taxon>
        <taxon>Neoteleostei</taxon>
        <taxon>Acanthomorphata</taxon>
        <taxon>Ovalentaria</taxon>
        <taxon>Blenniimorphae</taxon>
        <taxon>Blenniiformes</taxon>
        <taxon>Blennioidei</taxon>
        <taxon>Blenniidae</taxon>
        <taxon>Salariinae</taxon>
        <taxon>Salarias</taxon>
    </lineage>
</organism>
<reference evidence="4" key="1">
    <citation type="submission" date="2019-06" db="EMBL/GenBank/DDBJ databases">
        <authorList>
            <consortium name="Wellcome Sanger Institute Data Sharing"/>
        </authorList>
    </citation>
    <scope>NUCLEOTIDE SEQUENCE [LARGE SCALE GENOMIC DNA]</scope>
</reference>
<sequence>MLCPAAVSAAAAAVWLLAALGPGLSPAAAAEDDSEPGFTPCSRCFYRQTPPRGASAAPWLRPLCHRLPGGRAFATLSRPTCDTAVYSAYRLGRGWTEEEEGEDGEGGDVKAAVPALLRRGEDDSDSVSPEDSPVELWDSAVKTLVQSSISPQCGTLGGDLYILSGAGGPGAAEDEDAGCQTGPLWSAVCCDVPEGDGGFSVGMISDEGGERQVSVAELVEILGVPELFSEGCGGTDKAAAAITLGLFSKEYPENVRKTEGDAEDEGDDADSAEWSKSPESSGDKETVEEEERNATSSSTVVYILSTTMSVLKAPLRPIFSRITSFPGQVLYVLQEDLGVLSALPGDTFNLFHLLTSDCLSYMRSAAETLYGIGDRCFCNVYHCTSSMAGELLNSCHTGVTGVGTLAGDTLGIFGGALDNAWWVTKLCGGRLWEWSSGYVGTVASEMGGQTQAVGGGFFRLLWSSGGTVGKILGLIGGIIFGVLDIIFGAFRIGHQLTSDAVGGNPHLWKEQPNSTQTDPASI</sequence>
<reference evidence="4" key="3">
    <citation type="submission" date="2025-09" db="UniProtKB">
        <authorList>
            <consortium name="Ensembl"/>
        </authorList>
    </citation>
    <scope>IDENTIFICATION</scope>
</reference>
<evidence type="ECO:0000313" key="4">
    <source>
        <dbReference type="Ensembl" id="ENSSFAP00005029293.1"/>
    </source>
</evidence>
<keyword evidence="2" id="KW-0472">Membrane</keyword>
<accession>A0A672HJ50</accession>
<evidence type="ECO:0000256" key="3">
    <source>
        <dbReference type="SAM" id="SignalP"/>
    </source>
</evidence>
<feature type="chain" id="PRO_5025366289" evidence="3">
    <location>
        <begin position="31"/>
        <end position="522"/>
    </location>
</feature>
<dbReference type="PANTHER" id="PTHR21472">
    <property type="entry name" value="ENDONUCLEASE DOMAIN-CONTAINING 1 PROTEIN ENDOD1"/>
    <property type="match status" value="1"/>
</dbReference>
<dbReference type="Ensembl" id="ENSSFAT00005030371.1">
    <property type="protein sequence ID" value="ENSSFAP00005029293.1"/>
    <property type="gene ID" value="ENSSFAG00005014907.1"/>
</dbReference>
<evidence type="ECO:0000313" key="5">
    <source>
        <dbReference type="Proteomes" id="UP000472267"/>
    </source>
</evidence>
<keyword evidence="2" id="KW-1133">Transmembrane helix</keyword>
<feature type="signal peptide" evidence="3">
    <location>
        <begin position="1"/>
        <end position="30"/>
    </location>
</feature>
<feature type="compositionally biased region" description="Acidic residues" evidence="1">
    <location>
        <begin position="261"/>
        <end position="271"/>
    </location>
</feature>